<reference evidence="1" key="1">
    <citation type="submission" date="2019-04" db="EMBL/GenBank/DDBJ databases">
        <title>Evolution of Biomass-Degrading Anaerobic Consortia Revealed by Metagenomics.</title>
        <authorList>
            <person name="Peng X."/>
        </authorList>
    </citation>
    <scope>NUCLEOTIDE SEQUENCE</scope>
    <source>
        <strain evidence="1">SIG311</strain>
    </source>
</reference>
<accession>A0A927UA37</accession>
<sequence>MEAIKREDLTENIAIIKINKSYNDGLSALELYDITRGCWKRKLESVQKAEYVLAVSFGIVKEVYKVDRWVPAYELNRETIPFDAELEKGRIGFFGSVADESFRQKYIGRDVNGLYKRGEANPVKLFLKEDICKVLPEDINIPANPEKVIVKADQRHIVCPRCHNTFADAPRCPECGQLIKV</sequence>
<dbReference type="EMBL" id="SVER01000021">
    <property type="protein sequence ID" value="MBE5919942.1"/>
    <property type="molecule type" value="Genomic_DNA"/>
</dbReference>
<gene>
    <name evidence="1" type="ORF">E7272_08860</name>
</gene>
<dbReference type="Proteomes" id="UP000766246">
    <property type="component" value="Unassembled WGS sequence"/>
</dbReference>
<comment type="caution">
    <text evidence="1">The sequence shown here is derived from an EMBL/GenBank/DDBJ whole genome shotgun (WGS) entry which is preliminary data.</text>
</comment>
<proteinExistence type="predicted"/>
<name>A0A927UA37_9FIRM</name>
<dbReference type="AlphaFoldDB" id="A0A927UA37"/>
<evidence type="ECO:0000313" key="2">
    <source>
        <dbReference type="Proteomes" id="UP000766246"/>
    </source>
</evidence>
<evidence type="ECO:0000313" key="1">
    <source>
        <dbReference type="EMBL" id="MBE5919942.1"/>
    </source>
</evidence>
<organism evidence="1 2">
    <name type="scientific">Pseudobutyrivibrio ruminis</name>
    <dbReference type="NCBI Taxonomy" id="46206"/>
    <lineage>
        <taxon>Bacteria</taxon>
        <taxon>Bacillati</taxon>
        <taxon>Bacillota</taxon>
        <taxon>Clostridia</taxon>
        <taxon>Lachnospirales</taxon>
        <taxon>Lachnospiraceae</taxon>
        <taxon>Pseudobutyrivibrio</taxon>
    </lineage>
</organism>
<protein>
    <submittedName>
        <fullName evidence="1">Uncharacterized protein</fullName>
    </submittedName>
</protein>